<dbReference type="InterPro" id="IPR051675">
    <property type="entry name" value="Endo/Exo/Phosphatase_dom_1"/>
</dbReference>
<keyword evidence="1" id="KW-0812">Transmembrane</keyword>
<dbReference type="AlphaFoldDB" id="A0A1J5T9D0"/>
<dbReference type="SUPFAM" id="SSF47781">
    <property type="entry name" value="RuvA domain 2-like"/>
    <property type="match status" value="3"/>
</dbReference>
<comment type="caution">
    <text evidence="2">The sequence shown here is derived from an EMBL/GenBank/DDBJ whole genome shotgun (WGS) entry which is preliminary data.</text>
</comment>
<feature type="transmembrane region" description="Helical" evidence="1">
    <location>
        <begin position="16"/>
        <end position="36"/>
    </location>
</feature>
<proteinExistence type="predicted"/>
<dbReference type="Pfam" id="PF12836">
    <property type="entry name" value="HHH_3"/>
    <property type="match status" value="2"/>
</dbReference>
<accession>A0A1J5T9D0</accession>
<dbReference type="PANTHER" id="PTHR21180:SF32">
    <property type="entry name" value="ENDONUCLEASE_EXONUCLEASE_PHOSPHATASE FAMILY DOMAIN-CONTAINING PROTEIN 1"/>
    <property type="match status" value="1"/>
</dbReference>
<protein>
    <submittedName>
        <fullName evidence="2">Helix-hairpin-helix motif protein</fullName>
    </submittedName>
</protein>
<evidence type="ECO:0000256" key="1">
    <source>
        <dbReference type="SAM" id="Phobius"/>
    </source>
</evidence>
<sequence>MKRIIKDYFTFSRKERVAVIILLLLIIFFIALPYLFEIKKTKPFVDAELQLQLKKLQQKNLTSDSIIYTADEQSVLPETKVELFEFDPNTLDADGWKRLGIPDKTIRTILNYRSKGGKFYKPEDIRKIWGLQKNDADRIIPFERIATAINSFQKNDPNKNAASTIKNIAVLDINTATAEQLMQIPGIGRSLPYRIINYREKLGGFFEMNQLRQTWGMTDSIYQLIIPFLKTESATIKKININIATEYELSKNPFVSKEVSKAIVMYRNQHGLFQKVEDIKKIVFINEEIYLKISPFLVTQ</sequence>
<dbReference type="InterPro" id="IPR010994">
    <property type="entry name" value="RuvA_2-like"/>
</dbReference>
<reference evidence="2" key="1">
    <citation type="submission" date="2016-10" db="EMBL/GenBank/DDBJ databases">
        <title>Sequence of Gallionella enrichment culture.</title>
        <authorList>
            <person name="Poehlein A."/>
            <person name="Muehling M."/>
            <person name="Daniel R."/>
        </authorList>
    </citation>
    <scope>NUCLEOTIDE SEQUENCE</scope>
</reference>
<keyword evidence="1" id="KW-0472">Membrane</keyword>
<keyword evidence="1" id="KW-1133">Transmembrane helix</keyword>
<name>A0A1J5T9D0_9ZZZZ</name>
<gene>
    <name evidence="2" type="ORF">GALL_59310</name>
</gene>
<dbReference type="Gene3D" id="1.10.150.280">
    <property type="entry name" value="AF1531-like domain"/>
    <property type="match status" value="2"/>
</dbReference>
<evidence type="ECO:0000313" key="2">
    <source>
        <dbReference type="EMBL" id="OIR12864.1"/>
    </source>
</evidence>
<dbReference type="PANTHER" id="PTHR21180">
    <property type="entry name" value="ENDONUCLEASE/EXONUCLEASE/PHOSPHATASE FAMILY DOMAIN-CONTAINING PROTEIN 1"/>
    <property type="match status" value="1"/>
</dbReference>
<organism evidence="2">
    <name type="scientific">mine drainage metagenome</name>
    <dbReference type="NCBI Taxonomy" id="410659"/>
    <lineage>
        <taxon>unclassified sequences</taxon>
        <taxon>metagenomes</taxon>
        <taxon>ecological metagenomes</taxon>
    </lineage>
</organism>
<dbReference type="EMBL" id="MLJW01000016">
    <property type="protein sequence ID" value="OIR12864.1"/>
    <property type="molecule type" value="Genomic_DNA"/>
</dbReference>